<dbReference type="Proteomes" id="UP000095285">
    <property type="component" value="Unassembled WGS sequence"/>
</dbReference>
<evidence type="ECO:0000313" key="9">
    <source>
        <dbReference type="WBParaSite" id="EN70_12218"/>
    </source>
</evidence>
<keyword evidence="3" id="KW-0813">Transport</keyword>
<name>A0A1I7VCB0_LOALO</name>
<evidence type="ECO:0000256" key="5">
    <source>
        <dbReference type="ARBA" id="ARBA00022989"/>
    </source>
</evidence>
<proteinExistence type="inferred from homology"/>
<dbReference type="PRINTS" id="PR01130">
    <property type="entry name" value="DERENTRNSPRT"/>
</dbReference>
<dbReference type="Gene3D" id="1.20.1250.20">
    <property type="entry name" value="MFS general substrate transporter like domains"/>
    <property type="match status" value="1"/>
</dbReference>
<sequence length="415" mass="47262">MDAYRMLIFATFMFVSVTSLLPWNLFINAHEYYHYKLRNVTGNITLIHEKDGSTELQRSYEGWVTLTGGISCAFGSGINFLTTGRPVGFLLCFDVARFSSQFWFHWFDCLRPFGFSAKDKAYDHCQREFWSAGCLSSRTSSNDWSVSRWILSSLLSIFCQSLAANPLVNGRLFFVIAFIWTILSVFLYELLIRLKETELLLAEEGSRIDHLSDQRLLDNIDNTFEGDEPPLYLRSAETHSLWNDAEQVWKQIKTEWWAGFMVFFGTMTAFPAISSLVQTTAKNLVWKNYFSSLACFLLFNCGDALGRLVVNFVKLSRKALIVLSFLRLLAIPVLFFCNINPRYHSVTLFRNDEVFISTMVLFSISNGLLFTTATVNATSKVRAELRELAGSIFGFMAVISTLCGSLIGLLFVELL</sequence>
<dbReference type="PANTHER" id="PTHR10332:SF88">
    <property type="entry name" value="EQUILIBRATIVE NUCLEOSIDE TRANSPORTER 1, ISOFORM A"/>
    <property type="match status" value="1"/>
</dbReference>
<feature type="transmembrane region" description="Helical" evidence="7">
    <location>
        <begin position="388"/>
        <end position="412"/>
    </location>
</feature>
<evidence type="ECO:0000313" key="8">
    <source>
        <dbReference type="Proteomes" id="UP000095285"/>
    </source>
</evidence>
<protein>
    <submittedName>
        <fullName evidence="9">Equilibrative nucleoside transporter 1</fullName>
    </submittedName>
</protein>
<dbReference type="InterPro" id="IPR036259">
    <property type="entry name" value="MFS_trans_sf"/>
</dbReference>
<keyword evidence="8" id="KW-1185">Reference proteome</keyword>
<feature type="transmembrane region" description="Helical" evidence="7">
    <location>
        <begin position="356"/>
        <end position="376"/>
    </location>
</feature>
<feature type="transmembrane region" description="Helical" evidence="7">
    <location>
        <begin position="256"/>
        <end position="277"/>
    </location>
</feature>
<evidence type="ECO:0000256" key="7">
    <source>
        <dbReference type="SAM" id="Phobius"/>
    </source>
</evidence>
<dbReference type="GO" id="GO:0005337">
    <property type="term" value="F:nucleoside transmembrane transporter activity"/>
    <property type="evidence" value="ECO:0007669"/>
    <property type="project" value="InterPro"/>
</dbReference>
<dbReference type="GO" id="GO:0005886">
    <property type="term" value="C:plasma membrane"/>
    <property type="evidence" value="ECO:0007669"/>
    <property type="project" value="TreeGrafter"/>
</dbReference>
<feature type="transmembrane region" description="Helical" evidence="7">
    <location>
        <begin position="319"/>
        <end position="336"/>
    </location>
</feature>
<dbReference type="AlphaFoldDB" id="A0A1I7VCB0"/>
<keyword evidence="4 7" id="KW-0812">Transmembrane</keyword>
<feature type="transmembrane region" description="Helical" evidence="7">
    <location>
        <begin position="289"/>
        <end position="310"/>
    </location>
</feature>
<dbReference type="WBParaSite" id="EN70_12218">
    <property type="protein sequence ID" value="EN70_12218"/>
    <property type="gene ID" value="EN70_12218"/>
</dbReference>
<reference evidence="8" key="1">
    <citation type="submission" date="2012-04" db="EMBL/GenBank/DDBJ databases">
        <title>The Genome Sequence of Loa loa.</title>
        <authorList>
            <consortium name="The Broad Institute Genome Sequencing Platform"/>
            <consortium name="Broad Institute Genome Sequencing Center for Infectious Disease"/>
            <person name="Nutman T.B."/>
            <person name="Fink D.L."/>
            <person name="Russ C."/>
            <person name="Young S."/>
            <person name="Zeng Q."/>
            <person name="Gargeya S."/>
            <person name="Alvarado L."/>
            <person name="Berlin A."/>
            <person name="Chapman S.B."/>
            <person name="Chen Z."/>
            <person name="Freedman E."/>
            <person name="Gellesch M."/>
            <person name="Goldberg J."/>
            <person name="Griggs A."/>
            <person name="Gujja S."/>
            <person name="Heilman E.R."/>
            <person name="Heiman D."/>
            <person name="Howarth C."/>
            <person name="Mehta T."/>
            <person name="Neiman D."/>
            <person name="Pearson M."/>
            <person name="Roberts A."/>
            <person name="Saif S."/>
            <person name="Shea T."/>
            <person name="Shenoy N."/>
            <person name="Sisk P."/>
            <person name="Stolte C."/>
            <person name="Sykes S."/>
            <person name="White J."/>
            <person name="Yandava C."/>
            <person name="Haas B."/>
            <person name="Henn M.R."/>
            <person name="Nusbaum C."/>
            <person name="Birren B."/>
        </authorList>
    </citation>
    <scope>NUCLEOTIDE SEQUENCE [LARGE SCALE GENOMIC DNA]</scope>
</reference>
<accession>A0A1I7VCB0</accession>
<evidence type="ECO:0000256" key="2">
    <source>
        <dbReference type="ARBA" id="ARBA00007965"/>
    </source>
</evidence>
<keyword evidence="5 7" id="KW-1133">Transmembrane helix</keyword>
<feature type="transmembrane region" description="Helical" evidence="7">
    <location>
        <begin position="6"/>
        <end position="27"/>
    </location>
</feature>
<dbReference type="SUPFAM" id="SSF103473">
    <property type="entry name" value="MFS general substrate transporter"/>
    <property type="match status" value="1"/>
</dbReference>
<reference evidence="9" key="2">
    <citation type="submission" date="2016-11" db="UniProtKB">
        <authorList>
            <consortium name="WormBaseParasite"/>
        </authorList>
    </citation>
    <scope>IDENTIFICATION</scope>
</reference>
<feature type="transmembrane region" description="Helical" evidence="7">
    <location>
        <begin position="170"/>
        <end position="191"/>
    </location>
</feature>
<dbReference type="PANTHER" id="PTHR10332">
    <property type="entry name" value="EQUILIBRATIVE NUCLEOSIDE TRANSPORTER"/>
    <property type="match status" value="1"/>
</dbReference>
<evidence type="ECO:0000256" key="3">
    <source>
        <dbReference type="ARBA" id="ARBA00022448"/>
    </source>
</evidence>
<evidence type="ECO:0000256" key="6">
    <source>
        <dbReference type="ARBA" id="ARBA00023136"/>
    </source>
</evidence>
<comment type="similarity">
    <text evidence="2">Belongs to the SLC29A/ENT transporter (TC 2.A.57) family.</text>
</comment>
<evidence type="ECO:0000256" key="4">
    <source>
        <dbReference type="ARBA" id="ARBA00022692"/>
    </source>
</evidence>
<dbReference type="Pfam" id="PF01733">
    <property type="entry name" value="Nucleoside_tran"/>
    <property type="match status" value="1"/>
</dbReference>
<keyword evidence="6 7" id="KW-0472">Membrane</keyword>
<dbReference type="InterPro" id="IPR002259">
    <property type="entry name" value="Eqnu_transpt"/>
</dbReference>
<organism evidence="8 9">
    <name type="scientific">Loa loa</name>
    <name type="common">Eye worm</name>
    <name type="synonym">Filaria loa</name>
    <dbReference type="NCBI Taxonomy" id="7209"/>
    <lineage>
        <taxon>Eukaryota</taxon>
        <taxon>Metazoa</taxon>
        <taxon>Ecdysozoa</taxon>
        <taxon>Nematoda</taxon>
        <taxon>Chromadorea</taxon>
        <taxon>Rhabditida</taxon>
        <taxon>Spirurina</taxon>
        <taxon>Spiruromorpha</taxon>
        <taxon>Filarioidea</taxon>
        <taxon>Onchocercidae</taxon>
        <taxon>Loa</taxon>
    </lineage>
</organism>
<comment type="subcellular location">
    <subcellularLocation>
        <location evidence="1">Membrane</location>
        <topology evidence="1">Multi-pass membrane protein</topology>
    </subcellularLocation>
</comment>
<evidence type="ECO:0000256" key="1">
    <source>
        <dbReference type="ARBA" id="ARBA00004141"/>
    </source>
</evidence>